<evidence type="ECO:0000313" key="1">
    <source>
        <dbReference type="EMBL" id="KKK84311.1"/>
    </source>
</evidence>
<dbReference type="AlphaFoldDB" id="A0A0F9BIR5"/>
<sequence length="103" mass="12066">MNEVELKQYNMGIISQSQEMVIFSAEDNSHADMLLKIVMTAKKCVKDFWKEPKEKAYQAHKAISGKETVMLEPIVKAERRIKGKISIYLTYQEEERRSKEKKL</sequence>
<protein>
    <submittedName>
        <fullName evidence="1">Uncharacterized protein</fullName>
    </submittedName>
</protein>
<accession>A0A0F9BIR5</accession>
<organism evidence="1">
    <name type="scientific">marine sediment metagenome</name>
    <dbReference type="NCBI Taxonomy" id="412755"/>
    <lineage>
        <taxon>unclassified sequences</taxon>
        <taxon>metagenomes</taxon>
        <taxon>ecological metagenomes</taxon>
    </lineage>
</organism>
<name>A0A0F9BIR5_9ZZZZ</name>
<dbReference type="EMBL" id="LAZR01051838">
    <property type="protein sequence ID" value="KKK84311.1"/>
    <property type="molecule type" value="Genomic_DNA"/>
</dbReference>
<comment type="caution">
    <text evidence="1">The sequence shown here is derived from an EMBL/GenBank/DDBJ whole genome shotgun (WGS) entry which is preliminary data.</text>
</comment>
<gene>
    <name evidence="1" type="ORF">LCGC14_2784660</name>
</gene>
<reference evidence="1" key="1">
    <citation type="journal article" date="2015" name="Nature">
        <title>Complex archaea that bridge the gap between prokaryotes and eukaryotes.</title>
        <authorList>
            <person name="Spang A."/>
            <person name="Saw J.H."/>
            <person name="Jorgensen S.L."/>
            <person name="Zaremba-Niedzwiedzka K."/>
            <person name="Martijn J."/>
            <person name="Lind A.E."/>
            <person name="van Eijk R."/>
            <person name="Schleper C."/>
            <person name="Guy L."/>
            <person name="Ettema T.J."/>
        </authorList>
    </citation>
    <scope>NUCLEOTIDE SEQUENCE</scope>
</reference>
<proteinExistence type="predicted"/>